<dbReference type="Proteomes" id="UP001063228">
    <property type="component" value="Chromosome"/>
</dbReference>
<dbReference type="RefSeq" id="WP_231676911.1">
    <property type="nucleotide sequence ID" value="NZ_CP081201.1"/>
</dbReference>
<keyword evidence="2" id="KW-1185">Reference proteome</keyword>
<dbReference type="EMBL" id="CP081201">
    <property type="protein sequence ID" value="UXZ95671.1"/>
    <property type="molecule type" value="Genomic_DNA"/>
</dbReference>
<protein>
    <submittedName>
        <fullName evidence="1">Uncharacterized protein</fullName>
    </submittedName>
</protein>
<reference evidence="1" key="1">
    <citation type="submission" date="2021-08" db="EMBL/GenBank/DDBJ databases">
        <title>Complete genome sequence of Pseudomonas phytophila.</title>
        <authorList>
            <person name="Weir B.S."/>
            <person name="Templeton M.D."/>
            <person name="Arshed S."/>
            <person name="Andersen M.T."/>
            <person name="Jayaraman J."/>
        </authorList>
    </citation>
    <scope>NUCLEOTIDE SEQUENCE</scope>
    <source>
        <strain evidence="1">ICMP 23753</strain>
    </source>
</reference>
<accession>A0ABY6FCT8</accession>
<sequence length="81" mass="9278">MNYQKVRPGTWVLDDLGLLFFHNGNGCLKLNKSWYLSSFSEQEIAIDILKKFPEFFEPATNAEGLESYEKSKISFIAAPRS</sequence>
<evidence type="ECO:0000313" key="1">
    <source>
        <dbReference type="EMBL" id="UXZ95671.1"/>
    </source>
</evidence>
<name>A0ABY6FCT8_9PSED</name>
<organism evidence="1 2">
    <name type="scientific">Pseudomonas phytophila</name>
    <dbReference type="NCBI Taxonomy" id="2867264"/>
    <lineage>
        <taxon>Bacteria</taxon>
        <taxon>Pseudomonadati</taxon>
        <taxon>Pseudomonadota</taxon>
        <taxon>Gammaproteobacteria</taxon>
        <taxon>Pseudomonadales</taxon>
        <taxon>Pseudomonadaceae</taxon>
        <taxon>Pseudomonas</taxon>
    </lineage>
</organism>
<evidence type="ECO:0000313" key="2">
    <source>
        <dbReference type="Proteomes" id="UP001063228"/>
    </source>
</evidence>
<gene>
    <name evidence="1" type="ORF">K3169_25710</name>
</gene>
<proteinExistence type="predicted"/>